<evidence type="ECO:0000256" key="1">
    <source>
        <dbReference type="SAM" id="Phobius"/>
    </source>
</evidence>
<keyword evidence="1" id="KW-0812">Transmembrane</keyword>
<dbReference type="Gene3D" id="3.40.50.1820">
    <property type="entry name" value="alpha/beta hydrolase"/>
    <property type="match status" value="1"/>
</dbReference>
<accession>A0ABS7CC44</accession>
<keyword evidence="1" id="KW-1133">Transmembrane helix</keyword>
<comment type="caution">
    <text evidence="2">The sequence shown here is derived from an EMBL/GenBank/DDBJ whole genome shotgun (WGS) entry which is preliminary data.</text>
</comment>
<keyword evidence="3" id="KW-1185">Reference proteome</keyword>
<dbReference type="Proteomes" id="UP001519887">
    <property type="component" value="Unassembled WGS sequence"/>
</dbReference>
<evidence type="ECO:0000313" key="3">
    <source>
        <dbReference type="Proteomes" id="UP001519887"/>
    </source>
</evidence>
<keyword evidence="1" id="KW-0472">Membrane</keyword>
<keyword evidence="2" id="KW-0378">Hydrolase</keyword>
<organism evidence="2 3">
    <name type="scientific">Paenibacillus sepulcri</name>
    <dbReference type="NCBI Taxonomy" id="359917"/>
    <lineage>
        <taxon>Bacteria</taxon>
        <taxon>Bacillati</taxon>
        <taxon>Bacillota</taxon>
        <taxon>Bacilli</taxon>
        <taxon>Bacillales</taxon>
        <taxon>Paenibacillaceae</taxon>
        <taxon>Paenibacillus</taxon>
    </lineage>
</organism>
<proteinExistence type="predicted"/>
<dbReference type="SUPFAM" id="SSF53474">
    <property type="entry name" value="alpha/beta-Hydrolases"/>
    <property type="match status" value="1"/>
</dbReference>
<feature type="non-terminal residue" evidence="2">
    <location>
        <position position="1"/>
    </location>
</feature>
<sequence length="133" mass="14758">LGAGLPVRAVVTDSMPTRFETMLKADLKRKKLPFFPLGYFIPAIWLLRAGISRAEYKAAQIPYALAANEAGAGVPVLMIHSKGDSFIPADDLRILAEQWPVDAFYVEGSGHSQSEQDPRFWSKVIPFLKENLL</sequence>
<reference evidence="2 3" key="1">
    <citation type="submission" date="2021-07" db="EMBL/GenBank/DDBJ databases">
        <title>Paenibacillus radiodurans sp. nov., isolated from the southeastern edge of Tengger Desert.</title>
        <authorList>
            <person name="Zhang G."/>
        </authorList>
    </citation>
    <scope>NUCLEOTIDE SEQUENCE [LARGE SCALE GENOMIC DNA]</scope>
    <source>
        <strain evidence="2 3">CCM 7311</strain>
    </source>
</reference>
<evidence type="ECO:0000313" key="2">
    <source>
        <dbReference type="EMBL" id="MBW7458509.1"/>
    </source>
</evidence>
<name>A0ABS7CC44_9BACL</name>
<dbReference type="EMBL" id="JAHZIK010001222">
    <property type="protein sequence ID" value="MBW7458509.1"/>
    <property type="molecule type" value="Genomic_DNA"/>
</dbReference>
<feature type="transmembrane region" description="Helical" evidence="1">
    <location>
        <begin position="32"/>
        <end position="51"/>
    </location>
</feature>
<dbReference type="InterPro" id="IPR029058">
    <property type="entry name" value="AB_hydrolase_fold"/>
</dbReference>
<dbReference type="GO" id="GO:0016787">
    <property type="term" value="F:hydrolase activity"/>
    <property type="evidence" value="ECO:0007669"/>
    <property type="project" value="UniProtKB-KW"/>
</dbReference>
<protein>
    <submittedName>
        <fullName evidence="2">Alpha/beta hydrolase</fullName>
    </submittedName>
</protein>
<gene>
    <name evidence="2" type="ORF">K0U00_31155</name>
</gene>